<dbReference type="SUPFAM" id="SSF46689">
    <property type="entry name" value="Homeodomain-like"/>
    <property type="match status" value="1"/>
</dbReference>
<dbReference type="Proteomes" id="UP000515928">
    <property type="component" value="Chromosome"/>
</dbReference>
<evidence type="ECO:0000256" key="2">
    <source>
        <dbReference type="PROSITE-ProRule" id="PRU00335"/>
    </source>
</evidence>
<protein>
    <submittedName>
        <fullName evidence="4">TetR/AcrR family transcriptional regulator</fullName>
    </submittedName>
</protein>
<dbReference type="PANTHER" id="PTHR43479:SF11">
    <property type="entry name" value="ACREF_ENVCD OPERON REPRESSOR-RELATED"/>
    <property type="match status" value="1"/>
</dbReference>
<dbReference type="AlphaFoldDB" id="A0A7G9RZK8"/>
<dbReference type="InterPro" id="IPR009057">
    <property type="entry name" value="Homeodomain-like_sf"/>
</dbReference>
<dbReference type="Pfam" id="PF00440">
    <property type="entry name" value="TetR_N"/>
    <property type="match status" value="1"/>
</dbReference>
<dbReference type="Gene3D" id="1.10.357.10">
    <property type="entry name" value="Tetracycline Repressor, domain 2"/>
    <property type="match status" value="1"/>
</dbReference>
<organism evidence="4 5">
    <name type="scientific">Erysipelothrix inopinata</name>
    <dbReference type="NCBI Taxonomy" id="225084"/>
    <lineage>
        <taxon>Bacteria</taxon>
        <taxon>Bacillati</taxon>
        <taxon>Bacillota</taxon>
        <taxon>Erysipelotrichia</taxon>
        <taxon>Erysipelotrichales</taxon>
        <taxon>Erysipelotrichaceae</taxon>
        <taxon>Erysipelothrix</taxon>
    </lineage>
</organism>
<dbReference type="EMBL" id="CP060715">
    <property type="protein sequence ID" value="QNN61033.1"/>
    <property type="molecule type" value="Genomic_DNA"/>
</dbReference>
<keyword evidence="5" id="KW-1185">Reference proteome</keyword>
<dbReference type="InterPro" id="IPR050624">
    <property type="entry name" value="HTH-type_Tx_Regulator"/>
</dbReference>
<dbReference type="InterPro" id="IPR001647">
    <property type="entry name" value="HTH_TetR"/>
</dbReference>
<dbReference type="PRINTS" id="PR00455">
    <property type="entry name" value="HTHTETR"/>
</dbReference>
<feature type="domain" description="HTH tetR-type" evidence="3">
    <location>
        <begin position="4"/>
        <end position="64"/>
    </location>
</feature>
<reference evidence="4 5" key="1">
    <citation type="submission" date="2020-08" db="EMBL/GenBank/DDBJ databases">
        <title>Genome sequence of Erysipelothrix inopinata DSM 15511T.</title>
        <authorList>
            <person name="Hyun D.-W."/>
            <person name="Bae J.-W."/>
        </authorList>
    </citation>
    <scope>NUCLEOTIDE SEQUENCE [LARGE SCALE GENOMIC DNA]</scope>
    <source>
        <strain evidence="4 5">DSM 15511</strain>
    </source>
</reference>
<proteinExistence type="predicted"/>
<dbReference type="RefSeq" id="WP_187534151.1">
    <property type="nucleotide sequence ID" value="NZ_CBCSHU010000019.1"/>
</dbReference>
<name>A0A7G9RZK8_9FIRM</name>
<evidence type="ECO:0000259" key="3">
    <source>
        <dbReference type="PROSITE" id="PS50977"/>
    </source>
</evidence>
<dbReference type="PROSITE" id="PS50977">
    <property type="entry name" value="HTH_TETR_2"/>
    <property type="match status" value="1"/>
</dbReference>
<evidence type="ECO:0000313" key="5">
    <source>
        <dbReference type="Proteomes" id="UP000515928"/>
    </source>
</evidence>
<evidence type="ECO:0000313" key="4">
    <source>
        <dbReference type="EMBL" id="QNN61033.1"/>
    </source>
</evidence>
<evidence type="ECO:0000256" key="1">
    <source>
        <dbReference type="ARBA" id="ARBA00023125"/>
    </source>
</evidence>
<keyword evidence="1 2" id="KW-0238">DNA-binding</keyword>
<dbReference type="PANTHER" id="PTHR43479">
    <property type="entry name" value="ACREF/ENVCD OPERON REPRESSOR-RELATED"/>
    <property type="match status" value="1"/>
</dbReference>
<dbReference type="KEGG" id="eio:H9L01_01305"/>
<sequence>MKANNAIKAIIESSKQVFITQGLNSVSMTDIVNASGYSRGGVYRYFSNVDEVFEALMMNEITNLNTENFASFNDFLQTEIFELNNIDQTLRLAGYEYMMHHREDSTLAQSIFKKHITLIQNLKQCSESQAHKIFVLLEGLTVLSLSGILDDTTLQQCINLINHEV</sequence>
<gene>
    <name evidence="4" type="ORF">H9L01_01305</name>
</gene>
<feature type="DNA-binding region" description="H-T-H motif" evidence="2">
    <location>
        <begin position="27"/>
        <end position="46"/>
    </location>
</feature>
<dbReference type="GO" id="GO:0003677">
    <property type="term" value="F:DNA binding"/>
    <property type="evidence" value="ECO:0007669"/>
    <property type="project" value="UniProtKB-UniRule"/>
</dbReference>
<accession>A0A7G9RZK8</accession>